<proteinExistence type="predicted"/>
<evidence type="ECO:0000313" key="1">
    <source>
        <dbReference type="EMBL" id="KAL0346632.1"/>
    </source>
</evidence>
<comment type="caution">
    <text evidence="1">The sequence shown here is derived from an EMBL/GenBank/DDBJ whole genome shotgun (WGS) entry which is preliminary data.</text>
</comment>
<sequence>MALLKHWIYAFQELIFFSPKKAYRRFSVFLPTNELVRRHPKVSRELFCHDISAEENTALQRRGFLPYFLAKFDHFFLKRTPNLEKFLVGPSIAIRISEGKFILLEHNEVNPSALCVHKSGLAATNRAIGSRAGARALKSPSAYLRGGIVEPAAARKEVFLSKEPSSPPLFELAIPHVFSSSVLTNSINNAALIRIPKPQTNGIQTPPKRKKVDAVSSFSTSVVSPSEKRDVVLQLINKSTVSETESSRNNLRIQEARNSAVAQAQSEGCMGNFKIFDSPYGNYLVPVIPTRAELGG</sequence>
<accession>A0AAW2NUJ0</accession>
<dbReference type="PANTHER" id="PTHR48205">
    <property type="entry name" value="OS01G0742766 PROTEIN"/>
    <property type="match status" value="1"/>
</dbReference>
<dbReference type="EMBL" id="JACGWM010000010">
    <property type="protein sequence ID" value="KAL0346632.1"/>
    <property type="molecule type" value="Genomic_DNA"/>
</dbReference>
<name>A0AAW2NUJ0_9LAMI</name>
<dbReference type="PANTHER" id="PTHR48205:SF1">
    <property type="entry name" value="OS01G0742766 PROTEIN"/>
    <property type="match status" value="1"/>
</dbReference>
<organism evidence="1">
    <name type="scientific">Sesamum calycinum</name>
    <dbReference type="NCBI Taxonomy" id="2727403"/>
    <lineage>
        <taxon>Eukaryota</taxon>
        <taxon>Viridiplantae</taxon>
        <taxon>Streptophyta</taxon>
        <taxon>Embryophyta</taxon>
        <taxon>Tracheophyta</taxon>
        <taxon>Spermatophyta</taxon>
        <taxon>Magnoliopsida</taxon>
        <taxon>eudicotyledons</taxon>
        <taxon>Gunneridae</taxon>
        <taxon>Pentapetalae</taxon>
        <taxon>asterids</taxon>
        <taxon>lamiids</taxon>
        <taxon>Lamiales</taxon>
        <taxon>Pedaliaceae</taxon>
        <taxon>Sesamum</taxon>
    </lineage>
</organism>
<dbReference type="AlphaFoldDB" id="A0AAW2NUJ0"/>
<gene>
    <name evidence="1" type="ORF">Scaly_1679200</name>
</gene>
<reference evidence="1" key="1">
    <citation type="submission" date="2020-06" db="EMBL/GenBank/DDBJ databases">
        <authorList>
            <person name="Li T."/>
            <person name="Hu X."/>
            <person name="Zhang T."/>
            <person name="Song X."/>
            <person name="Zhang H."/>
            <person name="Dai N."/>
            <person name="Sheng W."/>
            <person name="Hou X."/>
            <person name="Wei L."/>
        </authorList>
    </citation>
    <scope>NUCLEOTIDE SEQUENCE</scope>
    <source>
        <strain evidence="1">KEN8</strain>
        <tissue evidence="1">Leaf</tissue>
    </source>
</reference>
<protein>
    <submittedName>
        <fullName evidence="1">Uncharacterized protein</fullName>
    </submittedName>
</protein>
<reference evidence="1" key="2">
    <citation type="journal article" date="2024" name="Plant">
        <title>Genomic evolution and insights into agronomic trait innovations of Sesamum species.</title>
        <authorList>
            <person name="Miao H."/>
            <person name="Wang L."/>
            <person name="Qu L."/>
            <person name="Liu H."/>
            <person name="Sun Y."/>
            <person name="Le M."/>
            <person name="Wang Q."/>
            <person name="Wei S."/>
            <person name="Zheng Y."/>
            <person name="Lin W."/>
            <person name="Duan Y."/>
            <person name="Cao H."/>
            <person name="Xiong S."/>
            <person name="Wang X."/>
            <person name="Wei L."/>
            <person name="Li C."/>
            <person name="Ma Q."/>
            <person name="Ju M."/>
            <person name="Zhao R."/>
            <person name="Li G."/>
            <person name="Mu C."/>
            <person name="Tian Q."/>
            <person name="Mei H."/>
            <person name="Zhang T."/>
            <person name="Gao T."/>
            <person name="Zhang H."/>
        </authorList>
    </citation>
    <scope>NUCLEOTIDE SEQUENCE</scope>
    <source>
        <strain evidence="1">KEN8</strain>
    </source>
</reference>